<dbReference type="NCBIfam" id="NF033580">
    <property type="entry name" value="transpos_IS5_3"/>
    <property type="match status" value="1"/>
</dbReference>
<gene>
    <name evidence="3" type="ORF">CVM73_36915</name>
</gene>
<dbReference type="InterPro" id="IPR002559">
    <property type="entry name" value="Transposase_11"/>
</dbReference>
<feature type="domain" description="Insertion element IS402-like" evidence="2">
    <location>
        <begin position="4"/>
        <end position="79"/>
    </location>
</feature>
<dbReference type="EMBL" id="PGVG01000065">
    <property type="protein sequence ID" value="PJG50331.1"/>
    <property type="molecule type" value="Genomic_DNA"/>
</dbReference>
<dbReference type="AlphaFoldDB" id="A0A2M8QXP7"/>
<dbReference type="OrthoDB" id="9798237at2"/>
<dbReference type="GO" id="GO:0003677">
    <property type="term" value="F:DNA binding"/>
    <property type="evidence" value="ECO:0007669"/>
    <property type="project" value="InterPro"/>
</dbReference>
<dbReference type="GO" id="GO:0004803">
    <property type="term" value="F:transposase activity"/>
    <property type="evidence" value="ECO:0007669"/>
    <property type="project" value="InterPro"/>
</dbReference>
<feature type="domain" description="Transposase IS4-like" evidence="1">
    <location>
        <begin position="97"/>
        <end position="252"/>
    </location>
</feature>
<dbReference type="GO" id="GO:0006313">
    <property type="term" value="P:DNA transposition"/>
    <property type="evidence" value="ECO:0007669"/>
    <property type="project" value="InterPro"/>
</dbReference>
<dbReference type="InterPro" id="IPR025161">
    <property type="entry name" value="IS402-like_dom"/>
</dbReference>
<dbReference type="RefSeq" id="WP_100236620.1">
    <property type="nucleotide sequence ID" value="NZ_PGVG01000065.1"/>
</dbReference>
<comment type="caution">
    <text evidence="3">The sequence shown here is derived from an EMBL/GenBank/DDBJ whole genome shotgun (WGS) entry which is preliminary data.</text>
</comment>
<dbReference type="Proteomes" id="UP000231194">
    <property type="component" value="Unassembled WGS sequence"/>
</dbReference>
<dbReference type="PANTHER" id="PTHR30007">
    <property type="entry name" value="PHP DOMAIN PROTEIN"/>
    <property type="match status" value="1"/>
</dbReference>
<name>A0A2M8QXP7_9BRAD</name>
<dbReference type="PANTHER" id="PTHR30007:SF0">
    <property type="entry name" value="TRANSPOSASE"/>
    <property type="match status" value="1"/>
</dbReference>
<evidence type="ECO:0000313" key="3">
    <source>
        <dbReference type="EMBL" id="PJG50331.1"/>
    </source>
</evidence>
<dbReference type="Pfam" id="PF13340">
    <property type="entry name" value="DUF4096"/>
    <property type="match status" value="1"/>
</dbReference>
<proteinExistence type="predicted"/>
<organism evidence="3 4">
    <name type="scientific">Bradyrhizobium forestalis</name>
    <dbReference type="NCBI Taxonomy" id="1419263"/>
    <lineage>
        <taxon>Bacteria</taxon>
        <taxon>Pseudomonadati</taxon>
        <taxon>Pseudomonadota</taxon>
        <taxon>Alphaproteobacteria</taxon>
        <taxon>Hyphomicrobiales</taxon>
        <taxon>Nitrobacteraceae</taxon>
        <taxon>Bradyrhizobium</taxon>
    </lineage>
</organism>
<protein>
    <submittedName>
        <fullName evidence="3">DDE transposase</fullName>
    </submittedName>
</protein>
<evidence type="ECO:0000259" key="2">
    <source>
        <dbReference type="Pfam" id="PF13340"/>
    </source>
</evidence>
<dbReference type="Pfam" id="PF01609">
    <property type="entry name" value="DDE_Tnp_1"/>
    <property type="match status" value="1"/>
</dbReference>
<evidence type="ECO:0000259" key="1">
    <source>
        <dbReference type="Pfam" id="PF01609"/>
    </source>
</evidence>
<sequence>MIRLADGQWERIRKHFPEEHIADGRPGRKPIAARQVLEAVLWILNTGAQWHMLPQCYPNYKTVHRRFQSWCRSEVLRRILTDIANELRDKGALDEEECFIDATFAMAKGGGAEIGPTRRGKGLKIMAIVDRHGLPLSVSTHAANHHEVRLVQLCFDFYMIEAKPENLIGDRAYDSDALDEELRSQGIEMIAPHRSNRVRSLTQDGRRLRRYARRWLVERFFAWIQWRRRLLVRWEFYPQNFLGFVQLACLLILFRQF</sequence>
<reference evidence="3 4" key="1">
    <citation type="submission" date="2017-11" db="EMBL/GenBank/DDBJ databases">
        <title>Bradyrhizobium forestalis sp. nov., an efficient nitrogen-fixing bacterium isolated from nodules of forest legume species in the Amazon.</title>
        <authorList>
            <person name="Costa E.M."/>
            <person name="Guimaraes A."/>
            <person name="Carvalho T.S."/>
            <person name="Rodrigues T.L."/>
            <person name="Ribeiro P.R.A."/>
            <person name="Lebbe L."/>
            <person name="Willems A."/>
            <person name="Moreira F.M.S."/>
        </authorList>
    </citation>
    <scope>NUCLEOTIDE SEQUENCE [LARGE SCALE GENOMIC DNA]</scope>
    <source>
        <strain evidence="3 4">INPA54B</strain>
    </source>
</reference>
<accession>A0A2M8QXP7</accession>
<evidence type="ECO:0000313" key="4">
    <source>
        <dbReference type="Proteomes" id="UP000231194"/>
    </source>
</evidence>
<keyword evidence="4" id="KW-1185">Reference proteome</keyword>